<feature type="active site" evidence="5">
    <location>
        <position position="192"/>
    </location>
</feature>
<dbReference type="InterPro" id="IPR036213">
    <property type="entry name" value="Calpain_III_sf"/>
</dbReference>
<keyword evidence="3" id="KW-0378">Hydrolase</keyword>
<dbReference type="InterPro" id="IPR022684">
    <property type="entry name" value="Calpain_cysteine_protease"/>
</dbReference>
<evidence type="ECO:0000256" key="3">
    <source>
        <dbReference type="ARBA" id="ARBA00022801"/>
    </source>
</evidence>
<proteinExistence type="evidence at transcript level"/>
<dbReference type="Gene3D" id="2.60.40.150">
    <property type="entry name" value="C2 domain"/>
    <property type="match status" value="1"/>
</dbReference>
<keyword evidence="4" id="KW-0788">Thiol protease</keyword>
<dbReference type="SUPFAM" id="SSF54001">
    <property type="entry name" value="Cysteine proteinases"/>
    <property type="match status" value="1"/>
</dbReference>
<dbReference type="Pfam" id="PF00168">
    <property type="entry name" value="C2"/>
    <property type="match status" value="1"/>
</dbReference>
<dbReference type="InterPro" id="IPR035892">
    <property type="entry name" value="C2_domain_sf"/>
</dbReference>
<evidence type="ECO:0000256" key="6">
    <source>
        <dbReference type="PROSITE-ProRule" id="PRU00239"/>
    </source>
</evidence>
<dbReference type="SUPFAM" id="SSF49562">
    <property type="entry name" value="C2 domain (Calcium/lipid-binding domain, CaLB)"/>
    <property type="match status" value="1"/>
</dbReference>
<dbReference type="InterPro" id="IPR001300">
    <property type="entry name" value="Peptidase_C2_calpain_cat"/>
</dbReference>
<comment type="similarity">
    <text evidence="1">Belongs to the peptidase C2 family.</text>
</comment>
<dbReference type="AlphaFoldDB" id="A0A1E1X6B4"/>
<dbReference type="Pfam" id="PF01067">
    <property type="entry name" value="Calpain_III"/>
    <property type="match status" value="1"/>
</dbReference>
<dbReference type="Gene3D" id="2.60.120.380">
    <property type="match status" value="1"/>
</dbReference>
<reference evidence="9" key="1">
    <citation type="journal article" date="2017" name="Front. Cell. Infect. Microbiol.">
        <title>The Distinct Transcriptional Response of the Midgut of Amblyomma sculptum and Amblyomma aureolatum Ticks to Rickettsia rickettsii Correlates to Their Differences in Susceptibility to Infection.</title>
        <authorList>
            <person name="Martins L.A."/>
            <person name="Galletti M.F.B.M."/>
            <person name="Ribeiro J.M."/>
            <person name="Fujita A."/>
            <person name="Costa F.B."/>
            <person name="Labruna M.B."/>
            <person name="Daffre S."/>
            <person name="Fogaca A.C."/>
        </authorList>
    </citation>
    <scope>NUCLEOTIDE SEQUENCE</scope>
</reference>
<feature type="domain" description="Calpain catalytic" evidence="8">
    <location>
        <begin position="1"/>
        <end position="246"/>
    </location>
</feature>
<dbReference type="PROSITE" id="PS50203">
    <property type="entry name" value="CALPAIN_CAT"/>
    <property type="match status" value="1"/>
</dbReference>
<dbReference type="InterPro" id="IPR000008">
    <property type="entry name" value="C2_dom"/>
</dbReference>
<dbReference type="Gene3D" id="3.90.70.10">
    <property type="entry name" value="Cysteine proteinases"/>
    <property type="match status" value="1"/>
</dbReference>
<dbReference type="PROSITE" id="PS50004">
    <property type="entry name" value="C2"/>
    <property type="match status" value="1"/>
</dbReference>
<dbReference type="PANTHER" id="PTHR10183">
    <property type="entry name" value="CALPAIN"/>
    <property type="match status" value="1"/>
</dbReference>
<evidence type="ECO:0000256" key="1">
    <source>
        <dbReference type="ARBA" id="ARBA00007623"/>
    </source>
</evidence>
<protein>
    <submittedName>
        <fullName evidence="9">Putative calcium-dependent cysteine protease</fullName>
    </submittedName>
</protein>
<dbReference type="InterPro" id="IPR022683">
    <property type="entry name" value="Calpain_III"/>
</dbReference>
<dbReference type="PRINTS" id="PR00704">
    <property type="entry name" value="CALPAIN"/>
</dbReference>
<dbReference type="Pfam" id="PF00648">
    <property type="entry name" value="Peptidase_C2"/>
    <property type="match status" value="1"/>
</dbReference>
<feature type="active site" evidence="5">
    <location>
        <position position="158"/>
    </location>
</feature>
<organism evidence="9">
    <name type="scientific">Amblyomma aureolatum</name>
    <dbReference type="NCBI Taxonomy" id="187763"/>
    <lineage>
        <taxon>Eukaryota</taxon>
        <taxon>Metazoa</taxon>
        <taxon>Ecdysozoa</taxon>
        <taxon>Arthropoda</taxon>
        <taxon>Chelicerata</taxon>
        <taxon>Arachnida</taxon>
        <taxon>Acari</taxon>
        <taxon>Parasitiformes</taxon>
        <taxon>Ixodida</taxon>
        <taxon>Ixodoidea</taxon>
        <taxon>Ixodidae</taxon>
        <taxon>Amblyomminae</taxon>
        <taxon>Amblyomma</taxon>
    </lineage>
</organism>
<dbReference type="SUPFAM" id="SSF49758">
    <property type="entry name" value="Calpain large subunit, middle domain (domain III)"/>
    <property type="match status" value="1"/>
</dbReference>
<comment type="caution">
    <text evidence="6">Lacks conserved residue(s) required for the propagation of feature annotation.</text>
</comment>
<dbReference type="InterPro" id="IPR022682">
    <property type="entry name" value="Calpain_domain_III"/>
</dbReference>
<dbReference type="GO" id="GO:0006508">
    <property type="term" value="P:proteolysis"/>
    <property type="evidence" value="ECO:0007669"/>
    <property type="project" value="UniProtKB-KW"/>
</dbReference>
<dbReference type="InterPro" id="IPR033884">
    <property type="entry name" value="C2_Calpain"/>
</dbReference>
<dbReference type="CDD" id="cd04046">
    <property type="entry name" value="C2_Calpain"/>
    <property type="match status" value="1"/>
</dbReference>
<dbReference type="GO" id="GO:0004198">
    <property type="term" value="F:calcium-dependent cysteine-type endopeptidase activity"/>
    <property type="evidence" value="ECO:0007669"/>
    <property type="project" value="InterPro"/>
</dbReference>
<dbReference type="SMART" id="SM00720">
    <property type="entry name" value="calpain_III"/>
    <property type="match status" value="1"/>
</dbReference>
<dbReference type="SMART" id="SM00239">
    <property type="entry name" value="C2"/>
    <property type="match status" value="1"/>
</dbReference>
<dbReference type="GO" id="GO:0005737">
    <property type="term" value="C:cytoplasm"/>
    <property type="evidence" value="ECO:0007669"/>
    <property type="project" value="TreeGrafter"/>
</dbReference>
<dbReference type="SMART" id="SM00230">
    <property type="entry name" value="CysPc"/>
    <property type="match status" value="1"/>
</dbReference>
<dbReference type="InterPro" id="IPR038765">
    <property type="entry name" value="Papain-like_cys_pep_sf"/>
</dbReference>
<dbReference type="PANTHER" id="PTHR10183:SF379">
    <property type="entry name" value="CALPAIN-5"/>
    <property type="match status" value="1"/>
</dbReference>
<feature type="domain" description="C2" evidence="7">
    <location>
        <begin position="395"/>
        <end position="511"/>
    </location>
</feature>
<feature type="non-terminal residue" evidence="9">
    <location>
        <position position="1"/>
    </location>
</feature>
<evidence type="ECO:0000256" key="4">
    <source>
        <dbReference type="ARBA" id="ARBA00022807"/>
    </source>
</evidence>
<sequence>KVLPDAKQQEWRPGEEHPGVFRFCFWLLGSWTEVLVDDRLPVTVPGGLPYGCRSYVPCAEFWAPLLEKAYAKFLGCYELLEACSLSDALVDLTGAAVEHMELAVGGYARDPALQEQLFAKLLALLDANTGQAVVCSAISVEQAEEMGSLTAEGLLRGHAYPVVGARAVAVAGTPTQEAHHEQTQLRLLRLRNPWATTLGRGSAKWSRLSETDQAKLAIQPPNEHEFWIPLEDFALAFTDMCVCHLPGLGGWREESFLGEWTVGERGSALDRAGGCINNRSSFLRNPQYRLDVTDDTTVVVLAYLVQDSASAEGPSEHFVIGMHVMQVEVNRQFRVHVVKPKACSSEYVRARGVFLECRLQRGRYCLLPTTFEAGRTRRFLLRLLCRQPLDGRELLKDVPSAKLLPCQSAPTLATIIRVIGAKNLEQQDPFGVADPYCVLLCEGQSVRSAVCRATLNPMWDISAIFYRKDASTPIKIQVWNSHLMMDAYMAKAYVEAPAGCDHQVAEVALVGHRNRPPHEGSLGTLLVEVTTTDDLLAV</sequence>
<evidence type="ECO:0000313" key="9">
    <source>
        <dbReference type="EMBL" id="JAT94591.1"/>
    </source>
</evidence>
<keyword evidence="2 9" id="KW-0645">Protease</keyword>
<name>A0A1E1X6B4_9ACAR</name>
<evidence type="ECO:0000259" key="7">
    <source>
        <dbReference type="PROSITE" id="PS50004"/>
    </source>
</evidence>
<accession>A0A1E1X6B4</accession>
<evidence type="ECO:0000256" key="5">
    <source>
        <dbReference type="PIRSR" id="PIRSR622684-1"/>
    </source>
</evidence>
<evidence type="ECO:0000256" key="2">
    <source>
        <dbReference type="ARBA" id="ARBA00022670"/>
    </source>
</evidence>
<dbReference type="EMBL" id="GFAC01004597">
    <property type="protein sequence ID" value="JAT94591.1"/>
    <property type="molecule type" value="mRNA"/>
</dbReference>
<evidence type="ECO:0000259" key="8">
    <source>
        <dbReference type="PROSITE" id="PS50203"/>
    </source>
</evidence>